<keyword evidence="2" id="KW-1185">Reference proteome</keyword>
<reference evidence="1" key="1">
    <citation type="submission" date="2022-08" db="EMBL/GenBank/DDBJ databases">
        <title>Genome Sequence of Fusarium decemcellulare.</title>
        <authorList>
            <person name="Buettner E."/>
        </authorList>
    </citation>
    <scope>NUCLEOTIDE SEQUENCE</scope>
    <source>
        <strain evidence="1">Babe19</strain>
    </source>
</reference>
<protein>
    <submittedName>
        <fullName evidence="1">Uncharacterized protein</fullName>
    </submittedName>
</protein>
<proteinExistence type="predicted"/>
<dbReference type="EMBL" id="JANRMS010003922">
    <property type="protein sequence ID" value="KAJ3513539.1"/>
    <property type="molecule type" value="Genomic_DNA"/>
</dbReference>
<comment type="caution">
    <text evidence="1">The sequence shown here is derived from an EMBL/GenBank/DDBJ whole genome shotgun (WGS) entry which is preliminary data.</text>
</comment>
<sequence>MMRHEPQIPIARQAIGRGQFQRSLVSFCSNLSEPPLVPGLESFVLVVDDEVLDDRGVLSPQREKRPAGKQGANSGTGLFEKPGVNIALILISTSCTSAITAVDDCAPGVFQVELQGEQLSLLHPLTFIKGQVATMVGKVSERVLLREGMVYCLSDLLINPAIPRDVDADDLFAGLERTDNGMKLTTWPDVSAINQKNYYTYINSFPLPIDTVLIPR</sequence>
<organism evidence="1 2">
    <name type="scientific">Fusarium decemcellulare</name>
    <dbReference type="NCBI Taxonomy" id="57161"/>
    <lineage>
        <taxon>Eukaryota</taxon>
        <taxon>Fungi</taxon>
        <taxon>Dikarya</taxon>
        <taxon>Ascomycota</taxon>
        <taxon>Pezizomycotina</taxon>
        <taxon>Sordariomycetes</taxon>
        <taxon>Hypocreomycetidae</taxon>
        <taxon>Hypocreales</taxon>
        <taxon>Nectriaceae</taxon>
        <taxon>Fusarium</taxon>
        <taxon>Fusarium decemcellulare species complex</taxon>
    </lineage>
</organism>
<gene>
    <name evidence="1" type="ORF">NM208_g15174</name>
</gene>
<accession>A0ACC1RDS9</accession>
<evidence type="ECO:0000313" key="2">
    <source>
        <dbReference type="Proteomes" id="UP001148629"/>
    </source>
</evidence>
<evidence type="ECO:0000313" key="1">
    <source>
        <dbReference type="EMBL" id="KAJ3513539.1"/>
    </source>
</evidence>
<name>A0ACC1RDS9_9HYPO</name>
<dbReference type="Proteomes" id="UP001148629">
    <property type="component" value="Unassembled WGS sequence"/>
</dbReference>